<organism evidence="1 2">
    <name type="scientific">Eumeta variegata</name>
    <name type="common">Bagworm moth</name>
    <name type="synonym">Eumeta japonica</name>
    <dbReference type="NCBI Taxonomy" id="151549"/>
    <lineage>
        <taxon>Eukaryota</taxon>
        <taxon>Metazoa</taxon>
        <taxon>Ecdysozoa</taxon>
        <taxon>Arthropoda</taxon>
        <taxon>Hexapoda</taxon>
        <taxon>Insecta</taxon>
        <taxon>Pterygota</taxon>
        <taxon>Neoptera</taxon>
        <taxon>Endopterygota</taxon>
        <taxon>Lepidoptera</taxon>
        <taxon>Glossata</taxon>
        <taxon>Ditrysia</taxon>
        <taxon>Tineoidea</taxon>
        <taxon>Psychidae</taxon>
        <taxon>Oiketicinae</taxon>
        <taxon>Eumeta</taxon>
    </lineage>
</organism>
<protein>
    <submittedName>
        <fullName evidence="1">Uncharacterized protein</fullName>
    </submittedName>
</protein>
<reference evidence="1 2" key="1">
    <citation type="journal article" date="2019" name="Commun. Biol.">
        <title>The bagworm genome reveals a unique fibroin gene that provides high tensile strength.</title>
        <authorList>
            <person name="Kono N."/>
            <person name="Nakamura H."/>
            <person name="Ohtoshi R."/>
            <person name="Tomita M."/>
            <person name="Numata K."/>
            <person name="Arakawa K."/>
        </authorList>
    </citation>
    <scope>NUCLEOTIDE SEQUENCE [LARGE SCALE GENOMIC DNA]</scope>
</reference>
<dbReference type="EMBL" id="BGZK01000497">
    <property type="protein sequence ID" value="GBP47159.1"/>
    <property type="molecule type" value="Genomic_DNA"/>
</dbReference>
<comment type="caution">
    <text evidence="1">The sequence shown here is derived from an EMBL/GenBank/DDBJ whole genome shotgun (WGS) entry which is preliminary data.</text>
</comment>
<evidence type="ECO:0000313" key="1">
    <source>
        <dbReference type="EMBL" id="GBP47159.1"/>
    </source>
</evidence>
<proteinExistence type="predicted"/>
<name>A0A4C1W9E9_EUMVA</name>
<dbReference type="Proteomes" id="UP000299102">
    <property type="component" value="Unassembled WGS sequence"/>
</dbReference>
<keyword evidence="2" id="KW-1185">Reference proteome</keyword>
<sequence length="275" mass="30572">MKAFIFSSRARSQVPYYCQQLHGPDRPGPARVRINTPAGAARIVIHPHAAAAFSNRPLTALSNVVTISVPMRVKSDAILPYRLRFMTIKAFSCYSSERQHCAPTCGGGAARLPLRRQVCNNDSTLYHRIVRACAAIKSSKCVRDPIADSLFHHPFPSPLTHFSTINPLALQHPTPTQRTDILFLAKKGNALVAPLEDDNHRILFKRVRPQKAAKVAPRDLHLERPLITGVIWGRSGRTGGPRPRPRANPDEIFSMPTVQLLRDPVNSFENNFCKG</sequence>
<gene>
    <name evidence="1" type="ORF">EVAR_38269_1</name>
</gene>
<evidence type="ECO:0000313" key="2">
    <source>
        <dbReference type="Proteomes" id="UP000299102"/>
    </source>
</evidence>
<dbReference type="AlphaFoldDB" id="A0A4C1W9E9"/>
<accession>A0A4C1W9E9</accession>